<dbReference type="AlphaFoldDB" id="A0ABD1MT73"/>
<accession>A0ABD1MT73</accession>
<comment type="caution">
    <text evidence="1">The sequence shown here is derived from an EMBL/GenBank/DDBJ whole genome shotgun (WGS) entry which is preliminary data.</text>
</comment>
<gene>
    <name evidence="1" type="ORF">Fmac_013458</name>
</gene>
<name>A0ABD1MT73_9FABA</name>
<dbReference type="EMBL" id="JBGMDY010000004">
    <property type="protein sequence ID" value="KAL2339012.1"/>
    <property type="molecule type" value="Genomic_DNA"/>
</dbReference>
<protein>
    <submittedName>
        <fullName evidence="1">Uncharacterized protein</fullName>
    </submittedName>
</protein>
<sequence>MIISFLSFSAQNGNVGFLPKVQSRTGSSTFSKENKPTLPSVTRQIFKGMPPRCLSRASVSALDGG</sequence>
<dbReference type="Proteomes" id="UP001603857">
    <property type="component" value="Unassembled WGS sequence"/>
</dbReference>
<evidence type="ECO:0000313" key="2">
    <source>
        <dbReference type="Proteomes" id="UP001603857"/>
    </source>
</evidence>
<reference evidence="1 2" key="1">
    <citation type="submission" date="2024-08" db="EMBL/GenBank/DDBJ databases">
        <title>Insights into the chromosomal genome structure of Flemingia macrophylla.</title>
        <authorList>
            <person name="Ding Y."/>
            <person name="Zhao Y."/>
            <person name="Bi W."/>
            <person name="Wu M."/>
            <person name="Zhao G."/>
            <person name="Gong Y."/>
            <person name="Li W."/>
            <person name="Zhang P."/>
        </authorList>
    </citation>
    <scope>NUCLEOTIDE SEQUENCE [LARGE SCALE GENOMIC DNA]</scope>
    <source>
        <strain evidence="1">DYQJB</strain>
        <tissue evidence="1">Leaf</tissue>
    </source>
</reference>
<evidence type="ECO:0000313" key="1">
    <source>
        <dbReference type="EMBL" id="KAL2339012.1"/>
    </source>
</evidence>
<organism evidence="1 2">
    <name type="scientific">Flemingia macrophylla</name>
    <dbReference type="NCBI Taxonomy" id="520843"/>
    <lineage>
        <taxon>Eukaryota</taxon>
        <taxon>Viridiplantae</taxon>
        <taxon>Streptophyta</taxon>
        <taxon>Embryophyta</taxon>
        <taxon>Tracheophyta</taxon>
        <taxon>Spermatophyta</taxon>
        <taxon>Magnoliopsida</taxon>
        <taxon>eudicotyledons</taxon>
        <taxon>Gunneridae</taxon>
        <taxon>Pentapetalae</taxon>
        <taxon>rosids</taxon>
        <taxon>fabids</taxon>
        <taxon>Fabales</taxon>
        <taxon>Fabaceae</taxon>
        <taxon>Papilionoideae</taxon>
        <taxon>50 kb inversion clade</taxon>
        <taxon>NPAAA clade</taxon>
        <taxon>indigoferoid/millettioid clade</taxon>
        <taxon>Phaseoleae</taxon>
        <taxon>Flemingia</taxon>
    </lineage>
</organism>
<keyword evidence="2" id="KW-1185">Reference proteome</keyword>
<proteinExistence type="predicted"/>